<feature type="signal peptide" evidence="4">
    <location>
        <begin position="1"/>
        <end position="25"/>
    </location>
</feature>
<evidence type="ECO:0000313" key="7">
    <source>
        <dbReference type="Proteomes" id="UP000193090"/>
    </source>
</evidence>
<organism evidence="6 7">
    <name type="scientific">Mycolicibacillus trivialis</name>
    <dbReference type="NCBI Taxonomy" id="1798"/>
    <lineage>
        <taxon>Bacteria</taxon>
        <taxon>Bacillati</taxon>
        <taxon>Actinomycetota</taxon>
        <taxon>Actinomycetes</taxon>
        <taxon>Mycobacteriales</taxon>
        <taxon>Mycobacteriaceae</taxon>
        <taxon>Mycolicibacillus</taxon>
    </lineage>
</organism>
<comment type="caution">
    <text evidence="6">The sequence shown here is derived from an EMBL/GenBank/DDBJ whole genome shotgun (WGS) entry which is preliminary data.</text>
</comment>
<feature type="coiled-coil region" evidence="1">
    <location>
        <begin position="298"/>
        <end position="353"/>
    </location>
</feature>
<dbReference type="Pfam" id="PF04536">
    <property type="entry name" value="TPM_phosphatase"/>
    <property type="match status" value="1"/>
</dbReference>
<reference evidence="6 7" key="1">
    <citation type="submission" date="2016-01" db="EMBL/GenBank/DDBJ databases">
        <title>The new phylogeny of the genus Mycobacterium.</title>
        <authorList>
            <person name="Tarcisio F."/>
            <person name="Conor M."/>
            <person name="Antonella G."/>
            <person name="Elisabetta G."/>
            <person name="Giulia F.S."/>
            <person name="Sara T."/>
            <person name="Anna F."/>
            <person name="Clotilde B."/>
            <person name="Roberto B."/>
            <person name="Veronica D.S."/>
            <person name="Fabio R."/>
            <person name="Monica P."/>
            <person name="Olivier J."/>
            <person name="Enrico T."/>
            <person name="Nicola S."/>
        </authorList>
    </citation>
    <scope>NUCLEOTIDE SEQUENCE [LARGE SCALE GENOMIC DNA]</scope>
    <source>
        <strain evidence="6 7">DSM 44153</strain>
    </source>
</reference>
<keyword evidence="3" id="KW-0812">Transmembrane</keyword>
<dbReference type="AlphaFoldDB" id="A0A1X2ENT6"/>
<evidence type="ECO:0000256" key="1">
    <source>
        <dbReference type="SAM" id="Coils"/>
    </source>
</evidence>
<feature type="compositionally biased region" description="Low complexity" evidence="2">
    <location>
        <begin position="629"/>
        <end position="652"/>
    </location>
</feature>
<keyword evidence="1" id="KW-0175">Coiled coil</keyword>
<keyword evidence="3" id="KW-1133">Transmembrane helix</keyword>
<proteinExistence type="predicted"/>
<feature type="region of interest" description="Disordered" evidence="2">
    <location>
        <begin position="627"/>
        <end position="661"/>
    </location>
</feature>
<keyword evidence="4" id="KW-0732">Signal</keyword>
<dbReference type="EMBL" id="LQPZ01000012">
    <property type="protein sequence ID" value="ORX07380.1"/>
    <property type="molecule type" value="Genomic_DNA"/>
</dbReference>
<feature type="coiled-coil region" evidence="1">
    <location>
        <begin position="493"/>
        <end position="524"/>
    </location>
</feature>
<dbReference type="OrthoDB" id="5105562at2"/>
<evidence type="ECO:0000256" key="3">
    <source>
        <dbReference type="SAM" id="Phobius"/>
    </source>
</evidence>
<dbReference type="Proteomes" id="UP000193090">
    <property type="component" value="Unassembled WGS sequence"/>
</dbReference>
<feature type="domain" description="TPM" evidence="5">
    <location>
        <begin position="36"/>
        <end position="154"/>
    </location>
</feature>
<keyword evidence="3" id="KW-0472">Membrane</keyword>
<gene>
    <name evidence="6" type="ORF">AWC30_00875</name>
</gene>
<feature type="transmembrane region" description="Helical" evidence="3">
    <location>
        <begin position="166"/>
        <end position="187"/>
    </location>
</feature>
<feature type="chain" id="PRO_5038566381" description="TPM domain-containing protein" evidence="4">
    <location>
        <begin position="26"/>
        <end position="661"/>
    </location>
</feature>
<evidence type="ECO:0000259" key="5">
    <source>
        <dbReference type="Pfam" id="PF04536"/>
    </source>
</evidence>
<protein>
    <recommendedName>
        <fullName evidence="5">TPM domain-containing protein</fullName>
    </recommendedName>
</protein>
<dbReference type="RefSeq" id="WP_085108979.1">
    <property type="nucleotide sequence ID" value="NZ_JACKSN010000111.1"/>
</dbReference>
<sequence>MRVARLVGAFLAVAITALVVAPATGAEAPFRLPGQITDRTGALDPAGQAAVRDALDGLYQQHRVRLWVVYVDDFAGRAPEAWGRSTIGASGLGERDALLAVAVADRSYAFLVSAAVPHLGTDTIDQLRRDRIEPALHRDDWAGAAVEAADGLGTAAAGSPMNWRPVLIGVAALAAGLAVLVAVSAFLRRRRRRAEVVAAERLDATDPAALAPVSLPVLEELSRSKVVGVDNAVRTSTNELELAVEEFGEARTAPFTAAVTAARAALSRAFDVRTQLDDAIPETPAQQRELLTGVIVAAARADRELEAQRAAFEALRDLVINAPDRLDALTRAVVELTAREPAAEERLARLRTEFAPSALASVTDNTATARSRVSFAETNIARARRLAGQAVSGRQGELVDCIRAAESALGQARSLLDGVDSAAADIRHARAALPDAIADLQDGITRADTAKAGAHAAALAAARTAAVNAIEAARTATDPLAAFARVTDADTELDRLLDVVAQERAAAERLARRWEQALFNAQARVRSASDFIDTRRGSIGPEARTKLAEARRELEAARGQHDTDLRAAIERAGRAASAGAQAQVLAGRDVRSAERRYAARYGRGDDTAALAGGIIFNFLTGAMQGGARGYRSGSQSGGWRSSSFGGSSSSGGSFHGGGGRF</sequence>
<accession>A0A1X2ENT6</accession>
<keyword evidence="7" id="KW-1185">Reference proteome</keyword>
<dbReference type="Gene3D" id="3.10.310.50">
    <property type="match status" value="1"/>
</dbReference>
<evidence type="ECO:0000313" key="6">
    <source>
        <dbReference type="EMBL" id="ORX07380.1"/>
    </source>
</evidence>
<evidence type="ECO:0000256" key="4">
    <source>
        <dbReference type="SAM" id="SignalP"/>
    </source>
</evidence>
<name>A0A1X2ENT6_9MYCO</name>
<dbReference type="InterPro" id="IPR007621">
    <property type="entry name" value="TPM_dom"/>
</dbReference>
<evidence type="ECO:0000256" key="2">
    <source>
        <dbReference type="SAM" id="MobiDB-lite"/>
    </source>
</evidence>
<dbReference type="STRING" id="1798.AWC30_00875"/>